<proteinExistence type="predicted"/>
<name>A5DTU1_LODEL</name>
<feature type="compositionally biased region" description="Low complexity" evidence="1">
    <location>
        <begin position="45"/>
        <end position="63"/>
    </location>
</feature>
<protein>
    <submittedName>
        <fullName evidence="2">Uncharacterized protein</fullName>
    </submittedName>
</protein>
<dbReference type="Proteomes" id="UP000001996">
    <property type="component" value="Unassembled WGS sequence"/>
</dbReference>
<evidence type="ECO:0000313" key="2">
    <source>
        <dbReference type="EMBL" id="EDK42599.1"/>
    </source>
</evidence>
<evidence type="ECO:0000313" key="3">
    <source>
        <dbReference type="Proteomes" id="UP000001996"/>
    </source>
</evidence>
<dbReference type="EMBL" id="CH981524">
    <property type="protein sequence ID" value="EDK42599.1"/>
    <property type="molecule type" value="Genomic_DNA"/>
</dbReference>
<accession>A5DTU1</accession>
<dbReference type="InParanoid" id="A5DTU1"/>
<dbReference type="VEuPathDB" id="FungiDB:LELG_00777"/>
<dbReference type="AlphaFoldDB" id="A5DTU1"/>
<feature type="region of interest" description="Disordered" evidence="1">
    <location>
        <begin position="45"/>
        <end position="71"/>
    </location>
</feature>
<keyword evidence="3" id="KW-1185">Reference proteome</keyword>
<evidence type="ECO:0000256" key="1">
    <source>
        <dbReference type="SAM" id="MobiDB-lite"/>
    </source>
</evidence>
<sequence length="312" mass="35135">MILGEQMQKWKSKVYKFRHKYDSRQFHEIKIKSFTYGMFSSSFPSSSSSSSSSSLSSSYSTSPSPSPSQFTSGGWNTVNKLFKGKRVGKKSFASSEFGSRHSHKGLSPFQVVERYCDFHTSPEHRLFFVTPKECENNHSNGARGSTDTVGTIYANSPVGAIGNYPNIVCDKSPQYSYKDFCSIVNKEIEKIRYAHYSLNVVEDGNVEIVDGGCNCSRNFDCDCDCGWANGEREDGYAETPIAILTAATITTLPQDMRSISVKYMPISDFQNEVSKNGWKPLYRVNLYITDIQWKEYDSIDPTKIPKEQHPTS</sequence>
<organism evidence="2 3">
    <name type="scientific">Lodderomyces elongisporus (strain ATCC 11503 / CBS 2605 / JCM 1781 / NBRC 1676 / NRRL YB-4239)</name>
    <name type="common">Yeast</name>
    <name type="synonym">Saccharomyces elongisporus</name>
    <dbReference type="NCBI Taxonomy" id="379508"/>
    <lineage>
        <taxon>Eukaryota</taxon>
        <taxon>Fungi</taxon>
        <taxon>Dikarya</taxon>
        <taxon>Ascomycota</taxon>
        <taxon>Saccharomycotina</taxon>
        <taxon>Pichiomycetes</taxon>
        <taxon>Debaryomycetaceae</taxon>
        <taxon>Candida/Lodderomyces clade</taxon>
        <taxon>Lodderomyces</taxon>
    </lineage>
</organism>
<dbReference type="HOGENOM" id="CLU_891578_0_0_1"/>
<reference evidence="2 3" key="1">
    <citation type="journal article" date="2009" name="Nature">
        <title>Evolution of pathogenicity and sexual reproduction in eight Candida genomes.</title>
        <authorList>
            <person name="Butler G."/>
            <person name="Rasmussen M.D."/>
            <person name="Lin M.F."/>
            <person name="Santos M.A."/>
            <person name="Sakthikumar S."/>
            <person name="Munro C.A."/>
            <person name="Rheinbay E."/>
            <person name="Grabherr M."/>
            <person name="Forche A."/>
            <person name="Reedy J.L."/>
            <person name="Agrafioti I."/>
            <person name="Arnaud M.B."/>
            <person name="Bates S."/>
            <person name="Brown A.J."/>
            <person name="Brunke S."/>
            <person name="Costanzo M.C."/>
            <person name="Fitzpatrick D.A."/>
            <person name="de Groot P.W."/>
            <person name="Harris D."/>
            <person name="Hoyer L.L."/>
            <person name="Hube B."/>
            <person name="Klis F.M."/>
            <person name="Kodira C."/>
            <person name="Lennard N."/>
            <person name="Logue M.E."/>
            <person name="Martin R."/>
            <person name="Neiman A.M."/>
            <person name="Nikolaou E."/>
            <person name="Quail M.A."/>
            <person name="Quinn J."/>
            <person name="Santos M.C."/>
            <person name="Schmitzberger F.F."/>
            <person name="Sherlock G."/>
            <person name="Shah P."/>
            <person name="Silverstein K.A."/>
            <person name="Skrzypek M.S."/>
            <person name="Soll D."/>
            <person name="Staggs R."/>
            <person name="Stansfield I."/>
            <person name="Stumpf M.P."/>
            <person name="Sudbery P.E."/>
            <person name="Srikantha T."/>
            <person name="Zeng Q."/>
            <person name="Berman J."/>
            <person name="Berriman M."/>
            <person name="Heitman J."/>
            <person name="Gow N.A."/>
            <person name="Lorenz M.C."/>
            <person name="Birren B.W."/>
            <person name="Kellis M."/>
            <person name="Cuomo C.A."/>
        </authorList>
    </citation>
    <scope>NUCLEOTIDE SEQUENCE [LARGE SCALE GENOMIC DNA]</scope>
    <source>
        <strain evidence="3">ATCC 11503 / BCRC 21390 / CBS 2605 / JCM 1781 / NBRC 1676 / NRRL YB-4239</strain>
    </source>
</reference>
<gene>
    <name evidence="2" type="ORF">LELG_00777</name>
</gene>